<reference evidence="1 2" key="1">
    <citation type="submission" date="2016-10" db="EMBL/GenBank/DDBJ databases">
        <title>Genome sequence of the ascomycete fungus Penicillium subrubescens.</title>
        <authorList>
            <person name="De Vries R.P."/>
            <person name="Peng M."/>
            <person name="Dilokpimol A."/>
            <person name="Hilden K."/>
            <person name="Makela M.R."/>
            <person name="Grigoriev I."/>
            <person name="Riley R."/>
            <person name="Granchi Z."/>
        </authorList>
    </citation>
    <scope>NUCLEOTIDE SEQUENCE [LARGE SCALE GENOMIC DNA]</scope>
    <source>
        <strain evidence="1 2">CBS 132785</strain>
    </source>
</reference>
<evidence type="ECO:0000313" key="2">
    <source>
        <dbReference type="Proteomes" id="UP000186955"/>
    </source>
</evidence>
<sequence>MCGSDDDSNVLYGFTAVDSSASDLLKAACRPSSPHSIRVSETPIPSTPLAQRINQYAQAHLAAPTYNHSLRVYHYGMANKQYRCPD</sequence>
<name>A0A1Q5SRI2_9EURO</name>
<dbReference type="EMBL" id="MNBE01000757">
    <property type="protein sequence ID" value="OKO90536.1"/>
    <property type="molecule type" value="Genomic_DNA"/>
</dbReference>
<dbReference type="PANTHER" id="PTHR35569">
    <property type="entry name" value="CYANAMIDE HYDRATASE DDI2-RELATED"/>
    <property type="match status" value="1"/>
</dbReference>
<evidence type="ECO:0000313" key="1">
    <source>
        <dbReference type="EMBL" id="OKO90536.1"/>
    </source>
</evidence>
<organism evidence="1 2">
    <name type="scientific">Penicillium subrubescens</name>
    <dbReference type="NCBI Taxonomy" id="1316194"/>
    <lineage>
        <taxon>Eukaryota</taxon>
        <taxon>Fungi</taxon>
        <taxon>Dikarya</taxon>
        <taxon>Ascomycota</taxon>
        <taxon>Pezizomycotina</taxon>
        <taxon>Eurotiomycetes</taxon>
        <taxon>Eurotiomycetidae</taxon>
        <taxon>Eurotiales</taxon>
        <taxon>Aspergillaceae</taxon>
        <taxon>Penicillium</taxon>
    </lineage>
</organism>
<dbReference type="Proteomes" id="UP000186955">
    <property type="component" value="Unassembled WGS sequence"/>
</dbReference>
<proteinExistence type="predicted"/>
<accession>A0A1Q5SRI2</accession>
<keyword evidence="2" id="KW-1185">Reference proteome</keyword>
<protein>
    <submittedName>
        <fullName evidence="1">Uncharacterized protein</fullName>
    </submittedName>
</protein>
<dbReference type="PANTHER" id="PTHR35569:SF1">
    <property type="entry name" value="CYANAMIDE HYDRATASE DDI2-RELATED"/>
    <property type="match status" value="1"/>
</dbReference>
<comment type="caution">
    <text evidence="1">The sequence shown here is derived from an EMBL/GenBank/DDBJ whole genome shotgun (WGS) entry which is preliminary data.</text>
</comment>
<gene>
    <name evidence="1" type="ORF">PENSUB_13253</name>
</gene>
<dbReference type="AlphaFoldDB" id="A0A1Q5SRI2"/>